<proteinExistence type="predicted"/>
<organism evidence="1 2">
    <name type="scientific">Sporocytophaga myxococcoides</name>
    <dbReference type="NCBI Taxonomy" id="153721"/>
    <lineage>
        <taxon>Bacteria</taxon>
        <taxon>Pseudomonadati</taxon>
        <taxon>Bacteroidota</taxon>
        <taxon>Cytophagia</taxon>
        <taxon>Cytophagales</taxon>
        <taxon>Cytophagaceae</taxon>
        <taxon>Sporocytophaga</taxon>
    </lineage>
</organism>
<gene>
    <name evidence="1" type="ORF">MYP_3847</name>
</gene>
<evidence type="ECO:0000313" key="2">
    <source>
        <dbReference type="Proteomes" id="UP000030185"/>
    </source>
</evidence>
<dbReference type="Proteomes" id="UP000030185">
    <property type="component" value="Unassembled WGS sequence"/>
</dbReference>
<evidence type="ECO:0000313" key="1">
    <source>
        <dbReference type="EMBL" id="GAL86617.1"/>
    </source>
</evidence>
<dbReference type="AlphaFoldDB" id="A0A098LJL7"/>
<sequence length="132" mass="15633">MELKSHKENYLTINNDASDLGILEFYGNHNDLTKPYYIQIRSVKNPVIKGEFIKNDNHAETEAKVYLYFDEFTFGKIWTIVSSSSSIFLDLSVSESEHFRFDRHGELIYTKKYTFKEASIKLNSFHQKEWVY</sequence>
<dbReference type="EMBL" id="BBLT01000008">
    <property type="protein sequence ID" value="GAL86617.1"/>
    <property type="molecule type" value="Genomic_DNA"/>
</dbReference>
<protein>
    <submittedName>
        <fullName evidence="1">Uncharacterized protein</fullName>
    </submittedName>
</protein>
<accession>A0A098LJL7</accession>
<comment type="caution">
    <text evidence="1">The sequence shown here is derived from an EMBL/GenBank/DDBJ whole genome shotgun (WGS) entry which is preliminary data.</text>
</comment>
<reference evidence="1 2" key="1">
    <citation type="submission" date="2014-09" db="EMBL/GenBank/DDBJ databases">
        <title>Sporocytophaga myxococcoides PG-01 genome sequencing.</title>
        <authorList>
            <person name="Liu L."/>
            <person name="Gao P.J."/>
            <person name="Chen G.J."/>
            <person name="Wang L.S."/>
        </authorList>
    </citation>
    <scope>NUCLEOTIDE SEQUENCE [LARGE SCALE GENOMIC DNA]</scope>
    <source>
        <strain evidence="1 2">PG-01</strain>
    </source>
</reference>
<keyword evidence="2" id="KW-1185">Reference proteome</keyword>
<name>A0A098LJL7_9BACT</name>